<keyword evidence="3" id="KW-0270">Exopolysaccharide synthesis</keyword>
<evidence type="ECO:0000256" key="4">
    <source>
        <dbReference type="SAM" id="MobiDB-lite"/>
    </source>
</evidence>
<dbReference type="PANTHER" id="PTHR24045">
    <property type="match status" value="1"/>
</dbReference>
<dbReference type="Pfam" id="PF17101">
    <property type="entry name" value="Stealth_CR1"/>
    <property type="match status" value="1"/>
</dbReference>
<dbReference type="InterPro" id="IPR047141">
    <property type="entry name" value="Stealth"/>
</dbReference>
<feature type="domain" description="Stealth protein CR3 conserved region 3" evidence="7">
    <location>
        <begin position="545"/>
        <end position="592"/>
    </location>
</feature>
<proteinExistence type="inferred from homology"/>
<evidence type="ECO:0000256" key="1">
    <source>
        <dbReference type="ARBA" id="ARBA00007583"/>
    </source>
</evidence>
<evidence type="ECO:0000313" key="9">
    <source>
        <dbReference type="EMBL" id="MBB0245941.1"/>
    </source>
</evidence>
<feature type="compositionally biased region" description="Low complexity" evidence="4">
    <location>
        <begin position="29"/>
        <end position="41"/>
    </location>
</feature>
<keyword evidence="2 9" id="KW-0808">Transferase</keyword>
<dbReference type="InterPro" id="IPR031357">
    <property type="entry name" value="Stealth_CR3"/>
</dbReference>
<gene>
    <name evidence="9" type="ORF">FNQ90_17965</name>
</gene>
<feature type="region of interest" description="Disordered" evidence="4">
    <location>
        <begin position="307"/>
        <end position="337"/>
    </location>
</feature>
<evidence type="ECO:0000259" key="6">
    <source>
        <dbReference type="Pfam" id="PF17101"/>
    </source>
</evidence>
<dbReference type="InterPro" id="IPR031356">
    <property type="entry name" value="Stealth_CR4"/>
</dbReference>
<dbReference type="InterPro" id="IPR021520">
    <property type="entry name" value="Stealth_CR2"/>
</dbReference>
<dbReference type="AlphaFoldDB" id="A0A7W3TFN9"/>
<dbReference type="Pfam" id="PF17102">
    <property type="entry name" value="Stealth_CR3"/>
    <property type="match status" value="1"/>
</dbReference>
<sequence>MRRFIRYAALVQVERPRTVSNRAESGTHPAPAEASGAGASGRTIRRPGGSSAGSHPPVNPEASPLVSLYRRVIPLRARRAVAGRVSPQLRGSVKRTLADTAGAVPDRMAEIRAERARRARPELFSGQERRMVQVNRRPKAATVREFPTPLAARDEALRRVCDALEEAGVDYFCVRGVDPAGSTVAVPAADRLRAARALARMCARTAGYVGVRPRRRRRGPRHTVPGDSQAARRLWTSAPLVRLCWYTTDRRGSTALGQRYGCTVEFWRTDERGMLVAPRRNRCTEEISPDTPRVTVPLARLDQLHPVTGTPGDADPRAGTVTADRPGAGPAPEPKGLAAHPVITIPEFSRPLPDDVPFPVDAVYTWVDGADPDWLGRRALHAGETYHAEAANAARYLSRDELRYSLRSLHQYAPWIRHVYLVTDRQVPSWLNTDHPGLTVVDHREIFSDTSLLPTFNSHAIESQLHHIEGLAEHFLYLNDDVFFGRLTVPQHFFLGNGLTRFFLSKAHIPYGLPTPDDVPVSVAGKNNRMLLEERFGAVITQKMKHVPHALRRSVLYEIEEEFADRHRATAANRFRELNDLSVTSSLHHYYAFLTGRAVPGGIPYDYFDMAHPAIETRLGRLLAAHNRTVFCLNDTVSDEKDLATQLSIMEPFLQAYFPFACPYEREA</sequence>
<dbReference type="InterPro" id="IPR031358">
    <property type="entry name" value="Stealth_CR1"/>
</dbReference>
<evidence type="ECO:0000259" key="8">
    <source>
        <dbReference type="Pfam" id="PF17103"/>
    </source>
</evidence>
<dbReference type="Proteomes" id="UP000538929">
    <property type="component" value="Unassembled WGS sequence"/>
</dbReference>
<name>A0A7W3TFN9_9ACTN</name>
<feature type="domain" description="Stealth protein CR2 conserved region 2" evidence="5">
    <location>
        <begin position="395"/>
        <end position="500"/>
    </location>
</feature>
<keyword evidence="10" id="KW-1185">Reference proteome</keyword>
<evidence type="ECO:0000256" key="2">
    <source>
        <dbReference type="ARBA" id="ARBA00022679"/>
    </source>
</evidence>
<reference evidence="10" key="1">
    <citation type="submission" date="2019-10" db="EMBL/GenBank/DDBJ databases">
        <title>Streptomyces sp. nov., a novel actinobacterium isolated from alkaline environment.</title>
        <authorList>
            <person name="Golinska P."/>
        </authorList>
    </citation>
    <scope>NUCLEOTIDE SEQUENCE [LARGE SCALE GENOMIC DNA]</scope>
    <source>
        <strain evidence="10">DSM 42118</strain>
    </source>
</reference>
<dbReference type="EMBL" id="VKHT01000667">
    <property type="protein sequence ID" value="MBB0245941.1"/>
    <property type="molecule type" value="Genomic_DNA"/>
</dbReference>
<evidence type="ECO:0000259" key="5">
    <source>
        <dbReference type="Pfam" id="PF11380"/>
    </source>
</evidence>
<dbReference type="PANTHER" id="PTHR24045:SF0">
    <property type="entry name" value="N-ACETYLGLUCOSAMINE-1-PHOSPHOTRANSFERASE SUBUNITS ALPHA_BETA"/>
    <property type="match status" value="1"/>
</dbReference>
<evidence type="ECO:0000313" key="10">
    <source>
        <dbReference type="Proteomes" id="UP000538929"/>
    </source>
</evidence>
<dbReference type="GO" id="GO:0000271">
    <property type="term" value="P:polysaccharide biosynthetic process"/>
    <property type="evidence" value="ECO:0007669"/>
    <property type="project" value="UniProtKB-KW"/>
</dbReference>
<dbReference type="Pfam" id="PF17103">
    <property type="entry name" value="Stealth_CR4"/>
    <property type="match status" value="1"/>
</dbReference>
<dbReference type="GO" id="GO:0016772">
    <property type="term" value="F:transferase activity, transferring phosphorus-containing groups"/>
    <property type="evidence" value="ECO:0007669"/>
    <property type="project" value="InterPro"/>
</dbReference>
<protein>
    <submittedName>
        <fullName evidence="9">Sugar phosphotransferase</fullName>
    </submittedName>
</protein>
<evidence type="ECO:0000259" key="7">
    <source>
        <dbReference type="Pfam" id="PF17102"/>
    </source>
</evidence>
<feature type="domain" description="Stealth protein CR1 conserved region 1" evidence="6">
    <location>
        <begin position="358"/>
        <end position="378"/>
    </location>
</feature>
<comment type="similarity">
    <text evidence="1">Belongs to the stealth family.</text>
</comment>
<dbReference type="Pfam" id="PF11380">
    <property type="entry name" value="Stealth_CR2"/>
    <property type="match status" value="1"/>
</dbReference>
<organism evidence="9 10">
    <name type="scientific">Streptomyces alkaliphilus</name>
    <dbReference type="NCBI Taxonomy" id="1472722"/>
    <lineage>
        <taxon>Bacteria</taxon>
        <taxon>Bacillati</taxon>
        <taxon>Actinomycetota</taxon>
        <taxon>Actinomycetes</taxon>
        <taxon>Kitasatosporales</taxon>
        <taxon>Streptomycetaceae</taxon>
        <taxon>Streptomyces</taxon>
    </lineage>
</organism>
<feature type="region of interest" description="Disordered" evidence="4">
    <location>
        <begin position="18"/>
        <end position="62"/>
    </location>
</feature>
<accession>A0A7W3TFN9</accession>
<comment type="caution">
    <text evidence="9">The sequence shown here is derived from an EMBL/GenBank/DDBJ whole genome shotgun (WGS) entry which is preliminary data.</text>
</comment>
<evidence type="ECO:0000256" key="3">
    <source>
        <dbReference type="ARBA" id="ARBA00023169"/>
    </source>
</evidence>
<feature type="domain" description="Stealth protein CR4 conserved region 4" evidence="8">
    <location>
        <begin position="625"/>
        <end position="667"/>
    </location>
</feature>